<feature type="compositionally biased region" description="Basic and acidic residues" evidence="1">
    <location>
        <begin position="1"/>
        <end position="15"/>
    </location>
</feature>
<sequence>MRENVEVLKGNKESGEQVNKSVEIERKSKNKSSGEQIDQDIGESRNKSSIFFLLKRRTNEQTDGDKEENPKTYLSVNKSIEIERKIHERFRQWCFKELVMAELGREGFRERGDWYGIGRMVLSGRVELSRIETNKLLKAKFKKPMLSGVDKLGFHGHTRHLPRFTFKYATCKP</sequence>
<reference evidence="2" key="1">
    <citation type="submission" date="2023-03" db="EMBL/GenBank/DDBJ databases">
        <title>Chromosome-scale reference genome and RAD-based genetic map of yellow starthistle (Centaurea solstitialis) reveal putative structural variation and QTLs associated with invader traits.</title>
        <authorList>
            <person name="Reatini B."/>
            <person name="Cang F.A."/>
            <person name="Jiang Q."/>
            <person name="Mckibben M.T.W."/>
            <person name="Barker M.S."/>
            <person name="Rieseberg L.H."/>
            <person name="Dlugosch K.M."/>
        </authorList>
    </citation>
    <scope>NUCLEOTIDE SEQUENCE</scope>
    <source>
        <strain evidence="2">CAN-66</strain>
        <tissue evidence="2">Leaf</tissue>
    </source>
</reference>
<organism evidence="2 3">
    <name type="scientific">Centaurea solstitialis</name>
    <name type="common">yellow star-thistle</name>
    <dbReference type="NCBI Taxonomy" id="347529"/>
    <lineage>
        <taxon>Eukaryota</taxon>
        <taxon>Viridiplantae</taxon>
        <taxon>Streptophyta</taxon>
        <taxon>Embryophyta</taxon>
        <taxon>Tracheophyta</taxon>
        <taxon>Spermatophyta</taxon>
        <taxon>Magnoliopsida</taxon>
        <taxon>eudicotyledons</taxon>
        <taxon>Gunneridae</taxon>
        <taxon>Pentapetalae</taxon>
        <taxon>asterids</taxon>
        <taxon>campanulids</taxon>
        <taxon>Asterales</taxon>
        <taxon>Asteraceae</taxon>
        <taxon>Carduoideae</taxon>
        <taxon>Cardueae</taxon>
        <taxon>Centaureinae</taxon>
        <taxon>Centaurea</taxon>
    </lineage>
</organism>
<comment type="caution">
    <text evidence="2">The sequence shown here is derived from an EMBL/GenBank/DDBJ whole genome shotgun (WGS) entry which is preliminary data.</text>
</comment>
<name>A0AA38TSI1_9ASTR</name>
<gene>
    <name evidence="2" type="ORF">OSB04_007468</name>
</gene>
<keyword evidence="3" id="KW-1185">Reference proteome</keyword>
<evidence type="ECO:0000313" key="3">
    <source>
        <dbReference type="Proteomes" id="UP001172457"/>
    </source>
</evidence>
<protein>
    <submittedName>
        <fullName evidence="2">Uncharacterized protein</fullName>
    </submittedName>
</protein>
<evidence type="ECO:0000256" key="1">
    <source>
        <dbReference type="SAM" id="MobiDB-lite"/>
    </source>
</evidence>
<evidence type="ECO:0000313" key="2">
    <source>
        <dbReference type="EMBL" id="KAJ9562308.1"/>
    </source>
</evidence>
<dbReference type="EMBL" id="JARYMX010000002">
    <property type="protein sequence ID" value="KAJ9562308.1"/>
    <property type="molecule type" value="Genomic_DNA"/>
</dbReference>
<feature type="region of interest" description="Disordered" evidence="1">
    <location>
        <begin position="1"/>
        <end position="43"/>
    </location>
</feature>
<accession>A0AA38TSI1</accession>
<dbReference type="Proteomes" id="UP001172457">
    <property type="component" value="Chromosome 2"/>
</dbReference>
<proteinExistence type="predicted"/>
<dbReference type="AlphaFoldDB" id="A0AA38TSI1"/>